<evidence type="ECO:0000259" key="1">
    <source>
        <dbReference type="PROSITE" id="PS50994"/>
    </source>
</evidence>
<feature type="domain" description="Integrase catalytic" evidence="1">
    <location>
        <begin position="1"/>
        <end position="80"/>
    </location>
</feature>
<evidence type="ECO:0000313" key="3">
    <source>
        <dbReference type="Proteomes" id="UP001558613"/>
    </source>
</evidence>
<name>A0ABR3NK83_9TELE</name>
<proteinExistence type="predicted"/>
<accession>A0ABR3NK83</accession>
<comment type="caution">
    <text evidence="2">The sequence shown here is derived from an EMBL/GenBank/DDBJ whole genome shotgun (WGS) entry which is preliminary data.</text>
</comment>
<dbReference type="EMBL" id="JAYMGO010000003">
    <property type="protein sequence ID" value="KAL1277201.1"/>
    <property type="molecule type" value="Genomic_DNA"/>
</dbReference>
<protein>
    <recommendedName>
        <fullName evidence="1">Integrase catalytic domain-containing protein</fullName>
    </recommendedName>
</protein>
<dbReference type="Proteomes" id="UP001558613">
    <property type="component" value="Unassembled WGS sequence"/>
</dbReference>
<dbReference type="InterPro" id="IPR036397">
    <property type="entry name" value="RNaseH_sf"/>
</dbReference>
<dbReference type="PROSITE" id="PS50994">
    <property type="entry name" value="INTEGRASE"/>
    <property type="match status" value="1"/>
</dbReference>
<gene>
    <name evidence="2" type="ORF">QQF64_023874</name>
</gene>
<dbReference type="PANTHER" id="PTHR37984:SF15">
    <property type="entry name" value="INTEGRASE CATALYTIC DOMAIN-CONTAINING PROTEIN"/>
    <property type="match status" value="1"/>
</dbReference>
<dbReference type="PANTHER" id="PTHR37984">
    <property type="entry name" value="PROTEIN CBG26694"/>
    <property type="match status" value="1"/>
</dbReference>
<keyword evidence="3" id="KW-1185">Reference proteome</keyword>
<dbReference type="InterPro" id="IPR012337">
    <property type="entry name" value="RNaseH-like_sf"/>
</dbReference>
<evidence type="ECO:0000313" key="2">
    <source>
        <dbReference type="EMBL" id="KAL1277201.1"/>
    </source>
</evidence>
<organism evidence="2 3">
    <name type="scientific">Cirrhinus molitorella</name>
    <name type="common">mud carp</name>
    <dbReference type="NCBI Taxonomy" id="172907"/>
    <lineage>
        <taxon>Eukaryota</taxon>
        <taxon>Metazoa</taxon>
        <taxon>Chordata</taxon>
        <taxon>Craniata</taxon>
        <taxon>Vertebrata</taxon>
        <taxon>Euteleostomi</taxon>
        <taxon>Actinopterygii</taxon>
        <taxon>Neopterygii</taxon>
        <taxon>Teleostei</taxon>
        <taxon>Ostariophysi</taxon>
        <taxon>Cypriniformes</taxon>
        <taxon>Cyprinidae</taxon>
        <taxon>Labeoninae</taxon>
        <taxon>Labeonini</taxon>
        <taxon>Cirrhinus</taxon>
    </lineage>
</organism>
<sequence>MADLCRLLKVKQLRTTVYHPQMDGLVERFNQTLKQMLRRVTAEDRRDWDRMLPYVLFGVREVPQGSTECGVQVPGKAPTL</sequence>
<reference evidence="2 3" key="1">
    <citation type="submission" date="2023-09" db="EMBL/GenBank/DDBJ databases">
        <authorList>
            <person name="Wang M."/>
        </authorList>
    </citation>
    <scope>NUCLEOTIDE SEQUENCE [LARGE SCALE GENOMIC DNA]</scope>
    <source>
        <strain evidence="2">GT-2023</strain>
        <tissue evidence="2">Liver</tissue>
    </source>
</reference>
<dbReference type="SUPFAM" id="SSF53098">
    <property type="entry name" value="Ribonuclease H-like"/>
    <property type="match status" value="1"/>
</dbReference>
<dbReference type="Gene3D" id="3.30.420.10">
    <property type="entry name" value="Ribonuclease H-like superfamily/Ribonuclease H"/>
    <property type="match status" value="1"/>
</dbReference>
<dbReference type="InterPro" id="IPR050951">
    <property type="entry name" value="Retrovirus_Pol_polyprotein"/>
</dbReference>
<dbReference type="InterPro" id="IPR001584">
    <property type="entry name" value="Integrase_cat-core"/>
</dbReference>